<dbReference type="EMBL" id="KL584986">
    <property type="protein sequence ID" value="KEQ82794.1"/>
    <property type="molecule type" value="Genomic_DNA"/>
</dbReference>
<dbReference type="HOGENOM" id="CLU_1547230_0_0_1"/>
<sequence length="173" mass="19679">MSTYSSARDMQDDFRMSTVRGELFRHPGTCYQVIQTRQMVQPSQPRAQSLCDRLVRVMTTSLRLLVDCRRIVENLSHNPTLHPGSSVFQTSHPRETVSTPPSVLSGPRIRNSFSFSVLTKNHTLKVSSTETKCVLRESFELLCDTRTLRPATMTLISPRHCRDIVTLTILTKD</sequence>
<protein>
    <submittedName>
        <fullName evidence="2">Uncharacterized protein</fullName>
    </submittedName>
</protein>
<evidence type="ECO:0000313" key="2">
    <source>
        <dbReference type="EMBL" id="KEQ82794.1"/>
    </source>
</evidence>
<evidence type="ECO:0000256" key="1">
    <source>
        <dbReference type="SAM" id="MobiDB-lite"/>
    </source>
</evidence>
<name>A0A074XGE4_AURPU</name>
<dbReference type="RefSeq" id="XP_029758981.1">
    <property type="nucleotide sequence ID" value="XM_029910131.1"/>
</dbReference>
<keyword evidence="3" id="KW-1185">Reference proteome</keyword>
<gene>
    <name evidence="2" type="ORF">M438DRAFT_47680</name>
</gene>
<proteinExistence type="predicted"/>
<accession>A0A074XGE4</accession>
<organism evidence="2 3">
    <name type="scientific">Aureobasidium pullulans EXF-150</name>
    <dbReference type="NCBI Taxonomy" id="1043002"/>
    <lineage>
        <taxon>Eukaryota</taxon>
        <taxon>Fungi</taxon>
        <taxon>Dikarya</taxon>
        <taxon>Ascomycota</taxon>
        <taxon>Pezizomycotina</taxon>
        <taxon>Dothideomycetes</taxon>
        <taxon>Dothideomycetidae</taxon>
        <taxon>Dothideales</taxon>
        <taxon>Saccotheciaceae</taxon>
        <taxon>Aureobasidium</taxon>
    </lineage>
</organism>
<dbReference type="AlphaFoldDB" id="A0A074XGE4"/>
<feature type="compositionally biased region" description="Polar residues" evidence="1">
    <location>
        <begin position="86"/>
        <end position="102"/>
    </location>
</feature>
<evidence type="ECO:0000313" key="3">
    <source>
        <dbReference type="Proteomes" id="UP000030706"/>
    </source>
</evidence>
<reference evidence="2 3" key="1">
    <citation type="journal article" date="2014" name="BMC Genomics">
        <title>Genome sequencing of four Aureobasidium pullulans varieties: biotechnological potential, stress tolerance, and description of new species.</title>
        <authorList>
            <person name="Gostin Ar C."/>
            <person name="Ohm R.A."/>
            <person name="Kogej T."/>
            <person name="Sonjak S."/>
            <person name="Turk M."/>
            <person name="Zajc J."/>
            <person name="Zalar P."/>
            <person name="Grube M."/>
            <person name="Sun H."/>
            <person name="Han J."/>
            <person name="Sharma A."/>
            <person name="Chiniquy J."/>
            <person name="Ngan C.Y."/>
            <person name="Lipzen A."/>
            <person name="Barry K."/>
            <person name="Grigoriev I.V."/>
            <person name="Gunde-Cimerman N."/>
        </authorList>
    </citation>
    <scope>NUCLEOTIDE SEQUENCE [LARGE SCALE GENOMIC DNA]</scope>
    <source>
        <strain evidence="2 3">EXF-150</strain>
    </source>
</reference>
<feature type="region of interest" description="Disordered" evidence="1">
    <location>
        <begin position="83"/>
        <end position="104"/>
    </location>
</feature>
<dbReference type="GeneID" id="40752437"/>
<dbReference type="Proteomes" id="UP000030706">
    <property type="component" value="Unassembled WGS sequence"/>
</dbReference>